<reference evidence="1 2" key="1">
    <citation type="submission" date="2019-08" db="EMBL/GenBank/DDBJ databases">
        <title>Aureimonas fodiniaquatilis sp. nov., isolated from a coal mine wastewater.</title>
        <authorList>
            <person name="Kim W."/>
        </authorList>
    </citation>
    <scope>NUCLEOTIDE SEQUENCE [LARGE SCALE GENOMIC DNA]</scope>
    <source>
        <strain evidence="1 2">CAU 1482</strain>
    </source>
</reference>
<dbReference type="EMBL" id="VTWH01000003">
    <property type="protein sequence ID" value="KAA0969662.1"/>
    <property type="molecule type" value="Genomic_DNA"/>
</dbReference>
<accession>A0A5B0DUI2</accession>
<comment type="caution">
    <text evidence="1">The sequence shown here is derived from an EMBL/GenBank/DDBJ whole genome shotgun (WGS) entry which is preliminary data.</text>
</comment>
<dbReference type="OrthoDB" id="9800421at2"/>
<protein>
    <submittedName>
        <fullName evidence="1">DUF934 domain-containing protein</fullName>
    </submittedName>
</protein>
<keyword evidence="2" id="KW-1185">Reference proteome</keyword>
<dbReference type="Proteomes" id="UP000324738">
    <property type="component" value="Unassembled WGS sequence"/>
</dbReference>
<name>A0A5B0DUI2_9HYPH</name>
<evidence type="ECO:0000313" key="1">
    <source>
        <dbReference type="EMBL" id="KAA0969662.1"/>
    </source>
</evidence>
<dbReference type="InterPro" id="IPR008318">
    <property type="entry name" value="UCP030820"/>
</dbReference>
<sequence length="172" mass="19090">MSTLLNIDGEQQDPYTFVEEAEQLSQTPGWLLVPLALAEPLLAQGRNDAFGIVVNNHTSIEAIEPLIERASLIAVEFPAFTDGRGLSLAVRLRRAGFTGTLRARGPVIADQFREILACGFDEVEIPQTVAERQPFDQWKQAETIISLHYQTSHGAENSILQKRLAARRKARP</sequence>
<organism evidence="1 2">
    <name type="scientific">Aureimonas fodinaquatilis</name>
    <dbReference type="NCBI Taxonomy" id="2565783"/>
    <lineage>
        <taxon>Bacteria</taxon>
        <taxon>Pseudomonadati</taxon>
        <taxon>Pseudomonadota</taxon>
        <taxon>Alphaproteobacteria</taxon>
        <taxon>Hyphomicrobiales</taxon>
        <taxon>Aurantimonadaceae</taxon>
        <taxon>Aureimonas</taxon>
    </lineage>
</organism>
<dbReference type="RefSeq" id="WP_149300946.1">
    <property type="nucleotide sequence ID" value="NZ_VTWH01000003.1"/>
</dbReference>
<dbReference type="AlphaFoldDB" id="A0A5B0DUI2"/>
<gene>
    <name evidence="1" type="ORF">FPY71_14160</name>
</gene>
<dbReference type="Pfam" id="PF06073">
    <property type="entry name" value="DUF934"/>
    <property type="match status" value="1"/>
</dbReference>
<proteinExistence type="predicted"/>
<evidence type="ECO:0000313" key="2">
    <source>
        <dbReference type="Proteomes" id="UP000324738"/>
    </source>
</evidence>